<dbReference type="Proteomes" id="UP001595923">
    <property type="component" value="Unassembled WGS sequence"/>
</dbReference>
<dbReference type="RefSeq" id="WP_378578572.1">
    <property type="nucleotide sequence ID" value="NZ_JBHSFQ010000031.1"/>
</dbReference>
<gene>
    <name evidence="2" type="ORF">ACFO4E_24220</name>
</gene>
<dbReference type="InterPro" id="IPR024344">
    <property type="entry name" value="MDMPI_metal-binding"/>
</dbReference>
<sequence length="182" mass="20310">MSEISARYRALSAEFTRRVQAVPDERWEDPSPCEGWTARDVLRHMLDNHLNMPGHAGVKLELTRSADDDPEGAWAEARDAMQAVLDDPARAGAEYEGYFGRTNVADTVDRFLGFDLLVHAWDIARATGQDETLPADQVHRYFTEIRGLGDAMRSPNVCGPEVPVPDDAPEQDRFLGFIGRTP</sequence>
<accession>A0ABV9E2P7</accession>
<dbReference type="InterPro" id="IPR034660">
    <property type="entry name" value="DinB/YfiT-like"/>
</dbReference>
<feature type="domain" description="Mycothiol-dependent maleylpyruvate isomerase metal-binding" evidence="1">
    <location>
        <begin position="9"/>
        <end position="124"/>
    </location>
</feature>
<dbReference type="InterPro" id="IPR017517">
    <property type="entry name" value="Maleyloyr_isom"/>
</dbReference>
<name>A0ABV9E2P7_9ACTN</name>
<proteinExistence type="predicted"/>
<dbReference type="NCBIfam" id="TIGR03083">
    <property type="entry name" value="maleylpyruvate isomerase family mycothiol-dependent enzyme"/>
    <property type="match status" value="1"/>
</dbReference>
<evidence type="ECO:0000313" key="2">
    <source>
        <dbReference type="EMBL" id="MFC4564978.1"/>
    </source>
</evidence>
<reference evidence="3" key="1">
    <citation type="journal article" date="2019" name="Int. J. Syst. Evol. Microbiol.">
        <title>The Global Catalogue of Microorganisms (GCM) 10K type strain sequencing project: providing services to taxonomists for standard genome sequencing and annotation.</title>
        <authorList>
            <consortium name="The Broad Institute Genomics Platform"/>
            <consortium name="The Broad Institute Genome Sequencing Center for Infectious Disease"/>
            <person name="Wu L."/>
            <person name="Ma J."/>
        </authorList>
    </citation>
    <scope>NUCLEOTIDE SEQUENCE [LARGE SCALE GENOMIC DNA]</scope>
    <source>
        <strain evidence="3">XZYJ18</strain>
    </source>
</reference>
<dbReference type="Gene3D" id="1.20.120.450">
    <property type="entry name" value="dinb family like domain"/>
    <property type="match status" value="1"/>
</dbReference>
<comment type="caution">
    <text evidence="2">The sequence shown here is derived from an EMBL/GenBank/DDBJ whole genome shotgun (WGS) entry which is preliminary data.</text>
</comment>
<evidence type="ECO:0000259" key="1">
    <source>
        <dbReference type="Pfam" id="PF11716"/>
    </source>
</evidence>
<evidence type="ECO:0000313" key="3">
    <source>
        <dbReference type="Proteomes" id="UP001595923"/>
    </source>
</evidence>
<dbReference type="SUPFAM" id="SSF109854">
    <property type="entry name" value="DinB/YfiT-like putative metalloenzymes"/>
    <property type="match status" value="1"/>
</dbReference>
<dbReference type="InterPro" id="IPR017520">
    <property type="entry name" value="CHP03086"/>
</dbReference>
<keyword evidence="3" id="KW-1185">Reference proteome</keyword>
<dbReference type="Pfam" id="PF11716">
    <property type="entry name" value="MDMPI_N"/>
    <property type="match status" value="1"/>
</dbReference>
<protein>
    <submittedName>
        <fullName evidence="2">TIGR03086 family metal-binding protein</fullName>
    </submittedName>
</protein>
<dbReference type="EMBL" id="JBHSFQ010000031">
    <property type="protein sequence ID" value="MFC4564978.1"/>
    <property type="molecule type" value="Genomic_DNA"/>
</dbReference>
<dbReference type="NCBIfam" id="TIGR03086">
    <property type="entry name" value="TIGR03086 family metal-binding protein"/>
    <property type="match status" value="1"/>
</dbReference>
<organism evidence="2 3">
    <name type="scientific">Nocardiopsis mangrovi</name>
    <dbReference type="NCBI Taxonomy" id="1179818"/>
    <lineage>
        <taxon>Bacteria</taxon>
        <taxon>Bacillati</taxon>
        <taxon>Actinomycetota</taxon>
        <taxon>Actinomycetes</taxon>
        <taxon>Streptosporangiales</taxon>
        <taxon>Nocardiopsidaceae</taxon>
        <taxon>Nocardiopsis</taxon>
    </lineage>
</organism>